<evidence type="ECO:0000256" key="2">
    <source>
        <dbReference type="ARBA" id="ARBA00022723"/>
    </source>
</evidence>
<feature type="compositionally biased region" description="Polar residues" evidence="9">
    <location>
        <begin position="335"/>
        <end position="352"/>
    </location>
</feature>
<keyword evidence="4" id="KW-0862">Zinc</keyword>
<feature type="compositionally biased region" description="Polar residues" evidence="9">
    <location>
        <begin position="501"/>
        <end position="525"/>
    </location>
</feature>
<dbReference type="Pfam" id="PF08550">
    <property type="entry name" value="GATA_AreA"/>
    <property type="match status" value="1"/>
</dbReference>
<accession>A0A1C7NCN9</accession>
<sequence length="538" mass="59910">MPPIVLKLQDNEASLPFSNLDQDELSKTWRVCTKVKDSLENGSRLENLSWRLWFIQNVLNTNDAKLKKHPKATKIENTAPTKNDEIIMLEQTPTDVLDSTGNFVLNQFTSDQEGNQVIELKDIFPFSVQEDYTLSQQSYYDNYAWDPNCYSECIQSSIPNAAPNYHSNHNSHHDSGTYNSIVDPMPDIQSLFSNDLNTVPSMTIPTDDTMIQPPIQPPSSEQNILLAYNNTDYLAAAAATAAAFTSIPNATLHNKLLATLPPETLASAERLLSPVKKRASLSAHTRYSDSNSLGFVSHGRKQEQRPQHYFGSFQVETNNGQVPPLAPHQSRKRSNNQSAFSSPITFTDSSNVEESPPICSNCETTTTPLWRRSADDKILCNACGLYYKLHNMPRPKHLKLSSGKLSPKDTEEGGSEEDQNMAEAQKTICSNCGTNKTPLWRRDHQGAPLCNACGLYLKLHNEKRPLSMKTDVIKKRQRTETLVTSNNLPFSDDSSRKQKGSDQSSFCTSSDQGTLGYRNTMSSLPGTGILMMTSNKSS</sequence>
<dbReference type="InterPro" id="IPR013860">
    <property type="entry name" value="AreA_GATA"/>
</dbReference>
<evidence type="ECO:0000256" key="5">
    <source>
        <dbReference type="ARBA" id="ARBA00023015"/>
    </source>
</evidence>
<keyword evidence="12" id="KW-1185">Reference proteome</keyword>
<dbReference type="GO" id="GO:0008270">
    <property type="term" value="F:zinc ion binding"/>
    <property type="evidence" value="ECO:0007669"/>
    <property type="project" value="UniProtKB-KW"/>
</dbReference>
<evidence type="ECO:0000313" key="12">
    <source>
        <dbReference type="Proteomes" id="UP000093000"/>
    </source>
</evidence>
<dbReference type="PRINTS" id="PR00619">
    <property type="entry name" value="GATAZNFINGER"/>
</dbReference>
<organism evidence="11 12">
    <name type="scientific">Choanephora cucurbitarum</name>
    <dbReference type="NCBI Taxonomy" id="101091"/>
    <lineage>
        <taxon>Eukaryota</taxon>
        <taxon>Fungi</taxon>
        <taxon>Fungi incertae sedis</taxon>
        <taxon>Mucoromycota</taxon>
        <taxon>Mucoromycotina</taxon>
        <taxon>Mucoromycetes</taxon>
        <taxon>Mucorales</taxon>
        <taxon>Mucorineae</taxon>
        <taxon>Choanephoraceae</taxon>
        <taxon>Choanephoroideae</taxon>
        <taxon>Choanephora</taxon>
    </lineage>
</organism>
<dbReference type="AlphaFoldDB" id="A0A1C7NCN9"/>
<evidence type="ECO:0000256" key="3">
    <source>
        <dbReference type="ARBA" id="ARBA00022771"/>
    </source>
</evidence>
<evidence type="ECO:0000256" key="9">
    <source>
        <dbReference type="SAM" id="MobiDB-lite"/>
    </source>
</evidence>
<evidence type="ECO:0000256" key="7">
    <source>
        <dbReference type="ARBA" id="ARBA00023242"/>
    </source>
</evidence>
<dbReference type="SMART" id="SM00401">
    <property type="entry name" value="ZnF_GATA"/>
    <property type="match status" value="2"/>
</dbReference>
<evidence type="ECO:0000256" key="6">
    <source>
        <dbReference type="ARBA" id="ARBA00023163"/>
    </source>
</evidence>
<reference evidence="11 12" key="1">
    <citation type="submission" date="2016-03" db="EMBL/GenBank/DDBJ databases">
        <title>Choanephora cucurbitarum.</title>
        <authorList>
            <person name="Min B."/>
            <person name="Park H."/>
            <person name="Park J.-H."/>
            <person name="Shin H.-D."/>
            <person name="Choi I.-G."/>
        </authorList>
    </citation>
    <scope>NUCLEOTIDE SEQUENCE [LARGE SCALE GENOMIC DNA]</scope>
    <source>
        <strain evidence="11 12">KUS-F28377</strain>
    </source>
</reference>
<feature type="region of interest" description="Disordered" evidence="9">
    <location>
        <begin position="396"/>
        <end position="422"/>
    </location>
</feature>
<name>A0A1C7NCN9_9FUNG</name>
<keyword evidence="6" id="KW-0804">Transcription</keyword>
<dbReference type="PANTHER" id="PTHR10071:SF281">
    <property type="entry name" value="BOX A-BINDING FACTOR-RELATED"/>
    <property type="match status" value="1"/>
</dbReference>
<feature type="domain" description="GATA-type" evidence="10">
    <location>
        <begin position="423"/>
        <end position="476"/>
    </location>
</feature>
<dbReference type="EMBL" id="LUGH01000277">
    <property type="protein sequence ID" value="OBZ86720.1"/>
    <property type="molecule type" value="Genomic_DNA"/>
</dbReference>
<dbReference type="PANTHER" id="PTHR10071">
    <property type="entry name" value="TRANSCRIPTION FACTOR GATA FAMILY MEMBER"/>
    <property type="match status" value="1"/>
</dbReference>
<dbReference type="InParanoid" id="A0A1C7NCN9"/>
<evidence type="ECO:0000259" key="10">
    <source>
        <dbReference type="PROSITE" id="PS50114"/>
    </source>
</evidence>
<feature type="region of interest" description="Disordered" evidence="9">
    <location>
        <begin position="485"/>
        <end position="538"/>
    </location>
</feature>
<protein>
    <submittedName>
        <fullName evidence="11">GATA-binding factor A</fullName>
    </submittedName>
</protein>
<dbReference type="STRING" id="101091.A0A1C7NCN9"/>
<dbReference type="InterPro" id="IPR013088">
    <property type="entry name" value="Znf_NHR/GATA"/>
</dbReference>
<gene>
    <name evidence="11" type="primary">pnr_0</name>
    <name evidence="11" type="ORF">A0J61_05226</name>
</gene>
<keyword evidence="3 8" id="KW-0863">Zinc-finger</keyword>
<dbReference type="GO" id="GO:0000978">
    <property type="term" value="F:RNA polymerase II cis-regulatory region sequence-specific DNA binding"/>
    <property type="evidence" value="ECO:0007669"/>
    <property type="project" value="TreeGrafter"/>
</dbReference>
<feature type="domain" description="GATA-type" evidence="10">
    <location>
        <begin position="359"/>
        <end position="408"/>
    </location>
</feature>
<keyword evidence="5" id="KW-0805">Transcription regulation</keyword>
<evidence type="ECO:0000256" key="1">
    <source>
        <dbReference type="ARBA" id="ARBA00004123"/>
    </source>
</evidence>
<comment type="caution">
    <text evidence="11">The sequence shown here is derived from an EMBL/GenBank/DDBJ whole genome shotgun (WGS) entry which is preliminary data.</text>
</comment>
<keyword evidence="7" id="KW-0539">Nucleus</keyword>
<dbReference type="Gene3D" id="3.30.50.10">
    <property type="entry name" value="Erythroid Transcription Factor GATA-1, subunit A"/>
    <property type="match status" value="2"/>
</dbReference>
<dbReference type="GO" id="GO:0005634">
    <property type="term" value="C:nucleus"/>
    <property type="evidence" value="ECO:0007669"/>
    <property type="project" value="UniProtKB-SubCell"/>
</dbReference>
<dbReference type="GO" id="GO:0045944">
    <property type="term" value="P:positive regulation of transcription by RNA polymerase II"/>
    <property type="evidence" value="ECO:0007669"/>
    <property type="project" value="TreeGrafter"/>
</dbReference>
<dbReference type="SUPFAM" id="SSF57716">
    <property type="entry name" value="Glucocorticoid receptor-like (DNA-binding domain)"/>
    <property type="match status" value="2"/>
</dbReference>
<dbReference type="InterPro" id="IPR039355">
    <property type="entry name" value="Transcription_factor_GATA"/>
</dbReference>
<dbReference type="PROSITE" id="PS00344">
    <property type="entry name" value="GATA_ZN_FINGER_1"/>
    <property type="match status" value="1"/>
</dbReference>
<dbReference type="Pfam" id="PF00320">
    <property type="entry name" value="GATA"/>
    <property type="match status" value="2"/>
</dbReference>
<dbReference type="OrthoDB" id="515401at2759"/>
<evidence type="ECO:0000256" key="4">
    <source>
        <dbReference type="ARBA" id="ARBA00022833"/>
    </source>
</evidence>
<dbReference type="InterPro" id="IPR000679">
    <property type="entry name" value="Znf_GATA"/>
</dbReference>
<dbReference type="PROSITE" id="PS50114">
    <property type="entry name" value="GATA_ZN_FINGER_2"/>
    <property type="match status" value="2"/>
</dbReference>
<dbReference type="GO" id="GO:0000981">
    <property type="term" value="F:DNA-binding transcription factor activity, RNA polymerase II-specific"/>
    <property type="evidence" value="ECO:0007669"/>
    <property type="project" value="TreeGrafter"/>
</dbReference>
<dbReference type="CDD" id="cd00202">
    <property type="entry name" value="ZnF_GATA"/>
    <property type="match status" value="2"/>
</dbReference>
<feature type="region of interest" description="Disordered" evidence="9">
    <location>
        <begin position="316"/>
        <end position="352"/>
    </location>
</feature>
<evidence type="ECO:0000256" key="8">
    <source>
        <dbReference type="PROSITE-ProRule" id="PRU00094"/>
    </source>
</evidence>
<proteinExistence type="predicted"/>
<keyword evidence="2" id="KW-0479">Metal-binding</keyword>
<dbReference type="GO" id="GO:0000122">
    <property type="term" value="P:negative regulation of transcription by RNA polymerase II"/>
    <property type="evidence" value="ECO:0007669"/>
    <property type="project" value="TreeGrafter"/>
</dbReference>
<dbReference type="Proteomes" id="UP000093000">
    <property type="component" value="Unassembled WGS sequence"/>
</dbReference>
<comment type="subcellular location">
    <subcellularLocation>
        <location evidence="1">Nucleus</location>
    </subcellularLocation>
</comment>
<evidence type="ECO:0000313" key="11">
    <source>
        <dbReference type="EMBL" id="OBZ86720.1"/>
    </source>
</evidence>
<dbReference type="FunFam" id="3.30.50.10:FF:000007">
    <property type="entry name" value="Nitrogen regulatory AreA, N-terminal"/>
    <property type="match status" value="1"/>
</dbReference>